<dbReference type="InterPro" id="IPR013324">
    <property type="entry name" value="RNA_pol_sigma_r3/r4-like"/>
</dbReference>
<dbReference type="Pfam" id="PF04542">
    <property type="entry name" value="Sigma70_r2"/>
    <property type="match status" value="1"/>
</dbReference>
<dbReference type="AlphaFoldDB" id="A0A917DKT0"/>
<dbReference type="Proteomes" id="UP000633205">
    <property type="component" value="Unassembled WGS sequence"/>
</dbReference>
<reference evidence="7" key="2">
    <citation type="submission" date="2020-09" db="EMBL/GenBank/DDBJ databases">
        <authorList>
            <person name="Sun Q."/>
            <person name="Zhou Y."/>
        </authorList>
    </citation>
    <scope>NUCLEOTIDE SEQUENCE</scope>
    <source>
        <strain evidence="7">CGMCC 1.15152</strain>
    </source>
</reference>
<protein>
    <submittedName>
        <fullName evidence="7">DNA-directed RNA polymerase sigma-70 factor</fullName>
    </submittedName>
</protein>
<gene>
    <name evidence="7" type="primary">rpoE</name>
    <name evidence="7" type="ORF">GCM10010915_28470</name>
</gene>
<dbReference type="GO" id="GO:0016987">
    <property type="term" value="F:sigma factor activity"/>
    <property type="evidence" value="ECO:0007669"/>
    <property type="project" value="UniProtKB-KW"/>
</dbReference>
<dbReference type="InterPro" id="IPR039425">
    <property type="entry name" value="RNA_pol_sigma-70-like"/>
</dbReference>
<keyword evidence="3" id="KW-0731">Sigma factor</keyword>
<proteinExistence type="inferred from homology"/>
<evidence type="ECO:0000256" key="3">
    <source>
        <dbReference type="ARBA" id="ARBA00023082"/>
    </source>
</evidence>
<dbReference type="Gene3D" id="1.10.10.10">
    <property type="entry name" value="Winged helix-like DNA-binding domain superfamily/Winged helix DNA-binding domain"/>
    <property type="match status" value="1"/>
</dbReference>
<dbReference type="GO" id="GO:0000428">
    <property type="term" value="C:DNA-directed RNA polymerase complex"/>
    <property type="evidence" value="ECO:0007669"/>
    <property type="project" value="UniProtKB-KW"/>
</dbReference>
<name>A0A917DKT0_9MICO</name>
<reference evidence="7" key="1">
    <citation type="journal article" date="2014" name="Int. J. Syst. Evol. Microbiol.">
        <title>Complete genome sequence of Corynebacterium casei LMG S-19264T (=DSM 44701T), isolated from a smear-ripened cheese.</title>
        <authorList>
            <consortium name="US DOE Joint Genome Institute (JGI-PGF)"/>
            <person name="Walter F."/>
            <person name="Albersmeier A."/>
            <person name="Kalinowski J."/>
            <person name="Ruckert C."/>
        </authorList>
    </citation>
    <scope>NUCLEOTIDE SEQUENCE</scope>
    <source>
        <strain evidence="7">CGMCC 1.15152</strain>
    </source>
</reference>
<dbReference type="SUPFAM" id="SSF88659">
    <property type="entry name" value="Sigma3 and sigma4 domains of RNA polymerase sigma factors"/>
    <property type="match status" value="1"/>
</dbReference>
<dbReference type="InterPro" id="IPR013325">
    <property type="entry name" value="RNA_pol_sigma_r2"/>
</dbReference>
<evidence type="ECO:0000256" key="5">
    <source>
        <dbReference type="ARBA" id="ARBA00023163"/>
    </source>
</evidence>
<dbReference type="PANTHER" id="PTHR43133">
    <property type="entry name" value="RNA POLYMERASE ECF-TYPE SIGMA FACTO"/>
    <property type="match status" value="1"/>
</dbReference>
<dbReference type="InterPro" id="IPR036388">
    <property type="entry name" value="WH-like_DNA-bd_sf"/>
</dbReference>
<keyword evidence="4" id="KW-0238">DNA-binding</keyword>
<dbReference type="GO" id="GO:0006352">
    <property type="term" value="P:DNA-templated transcription initiation"/>
    <property type="evidence" value="ECO:0007669"/>
    <property type="project" value="InterPro"/>
</dbReference>
<evidence type="ECO:0000313" key="8">
    <source>
        <dbReference type="Proteomes" id="UP000633205"/>
    </source>
</evidence>
<accession>A0A917DKT0</accession>
<evidence type="ECO:0000313" key="7">
    <source>
        <dbReference type="EMBL" id="GGD45498.1"/>
    </source>
</evidence>
<dbReference type="GO" id="GO:0003677">
    <property type="term" value="F:DNA binding"/>
    <property type="evidence" value="ECO:0007669"/>
    <property type="project" value="UniProtKB-KW"/>
</dbReference>
<evidence type="ECO:0000256" key="2">
    <source>
        <dbReference type="ARBA" id="ARBA00023015"/>
    </source>
</evidence>
<keyword evidence="5" id="KW-0804">Transcription</keyword>
<keyword evidence="7" id="KW-0240">DNA-directed RNA polymerase</keyword>
<evidence type="ECO:0000256" key="1">
    <source>
        <dbReference type="ARBA" id="ARBA00010641"/>
    </source>
</evidence>
<organism evidence="7 8">
    <name type="scientific">Microbacterium faecale</name>
    <dbReference type="NCBI Taxonomy" id="1804630"/>
    <lineage>
        <taxon>Bacteria</taxon>
        <taxon>Bacillati</taxon>
        <taxon>Actinomycetota</taxon>
        <taxon>Actinomycetes</taxon>
        <taxon>Micrococcales</taxon>
        <taxon>Microbacteriaceae</taxon>
        <taxon>Microbacterium</taxon>
    </lineage>
</organism>
<dbReference type="InterPro" id="IPR007627">
    <property type="entry name" value="RNA_pol_sigma70_r2"/>
</dbReference>
<feature type="domain" description="RNA polymerase sigma-70 region 2" evidence="6">
    <location>
        <begin position="4"/>
        <end position="71"/>
    </location>
</feature>
<dbReference type="InterPro" id="IPR014284">
    <property type="entry name" value="RNA_pol_sigma-70_dom"/>
</dbReference>
<dbReference type="NCBIfam" id="TIGR02937">
    <property type="entry name" value="sigma70-ECF"/>
    <property type="match status" value="1"/>
</dbReference>
<dbReference type="EMBL" id="BMHO01000002">
    <property type="protein sequence ID" value="GGD45498.1"/>
    <property type="molecule type" value="Genomic_DNA"/>
</dbReference>
<keyword evidence="2" id="KW-0805">Transcription regulation</keyword>
<comment type="caution">
    <text evidence="7">The sequence shown here is derived from an EMBL/GenBank/DDBJ whole genome shotgun (WGS) entry which is preliminary data.</text>
</comment>
<keyword evidence="8" id="KW-1185">Reference proteome</keyword>
<evidence type="ECO:0000259" key="6">
    <source>
        <dbReference type="Pfam" id="PF04542"/>
    </source>
</evidence>
<evidence type="ECO:0000256" key="4">
    <source>
        <dbReference type="ARBA" id="ARBA00023125"/>
    </source>
</evidence>
<comment type="similarity">
    <text evidence="1">Belongs to the sigma-70 factor family. ECF subfamily.</text>
</comment>
<sequence>MDELVREMTPVLWHIARSYSVSASVAEDVVQSTWLALVRKHDMIEDPAAVAGWLITTVRREAWRAAGRARRSVSEDDLERRLPPAASVEEEIVVREEEQHLWRAVHTLDDRCRRLLRVVAFSVRPDYENLAVELDMPVGSIGPTRRRCLTKLKKLLQESPIDCDPASTRSQ</sequence>
<dbReference type="SUPFAM" id="SSF88946">
    <property type="entry name" value="Sigma2 domain of RNA polymerase sigma factors"/>
    <property type="match status" value="1"/>
</dbReference>
<dbReference type="PANTHER" id="PTHR43133:SF8">
    <property type="entry name" value="RNA POLYMERASE SIGMA FACTOR HI_1459-RELATED"/>
    <property type="match status" value="1"/>
</dbReference>
<dbReference type="Gene3D" id="1.10.1740.10">
    <property type="match status" value="1"/>
</dbReference>